<dbReference type="RefSeq" id="WP_030251267.1">
    <property type="nucleotide sequence ID" value="NZ_JBHEZZ010000001.1"/>
</dbReference>
<dbReference type="Pfam" id="PF10593">
    <property type="entry name" value="Z1"/>
    <property type="match status" value="1"/>
</dbReference>
<name>A0ABV6UFP5_9ACTN</name>
<protein>
    <submittedName>
        <fullName evidence="2">Z1 domain-containing protein</fullName>
    </submittedName>
</protein>
<keyword evidence="3" id="KW-1185">Reference proteome</keyword>
<proteinExistence type="predicted"/>
<evidence type="ECO:0000259" key="1">
    <source>
        <dbReference type="Pfam" id="PF10593"/>
    </source>
</evidence>
<dbReference type="EMBL" id="JBHEZZ010000001">
    <property type="protein sequence ID" value="MFC1400259.1"/>
    <property type="molecule type" value="Genomic_DNA"/>
</dbReference>
<accession>A0ABV6UFP5</accession>
<feature type="domain" description="Putative endonuclease Z1" evidence="1">
    <location>
        <begin position="484"/>
        <end position="734"/>
    </location>
</feature>
<reference evidence="2 3" key="1">
    <citation type="submission" date="2024-09" db="EMBL/GenBank/DDBJ databases">
        <authorList>
            <person name="Lee S.D."/>
        </authorList>
    </citation>
    <scope>NUCLEOTIDE SEQUENCE [LARGE SCALE GENOMIC DNA]</scope>
    <source>
        <strain evidence="2 3">N1-5</strain>
    </source>
</reference>
<dbReference type="InterPro" id="IPR018310">
    <property type="entry name" value="Put_endonuclease_Z1-dom"/>
</dbReference>
<evidence type="ECO:0000313" key="3">
    <source>
        <dbReference type="Proteomes" id="UP001592528"/>
    </source>
</evidence>
<comment type="caution">
    <text evidence="2">The sequence shown here is derived from an EMBL/GenBank/DDBJ whole genome shotgun (WGS) entry which is preliminary data.</text>
</comment>
<organism evidence="2 3">
    <name type="scientific">Streptacidiphilus cavernicola</name>
    <dbReference type="NCBI Taxonomy" id="3342716"/>
    <lineage>
        <taxon>Bacteria</taxon>
        <taxon>Bacillati</taxon>
        <taxon>Actinomycetota</taxon>
        <taxon>Actinomycetes</taxon>
        <taxon>Kitasatosporales</taxon>
        <taxon>Streptomycetaceae</taxon>
        <taxon>Streptacidiphilus</taxon>
    </lineage>
</organism>
<sequence>MSDPLLDVHTTTLAVMKQSPRPFAKWASGVAEEDHPNIDLSEAMFVDRIGRSGTEGDPLVALWSRTLTAWDFAEAAAWAQGTPARSAARRACAYDVLGFDEALRAALDDAVPVSPLPGATVITDDSRGYVPWYTPGRAAARSFYWKAYEAKLRAKGWSDSAIASLDEASRAVVERLADPEHPEPRQAKGLVVGYVQSGKTANFTGVAAKAIDAGYRLVIVLGGTLNMLRSQTQRRIDMELVGQENILRDADPQDLDTLVGIDYVGEDGEWSEFVRHGGRPSQLGAFDIERLTGRDNDYKSLDKGIGTLEIQKLKRSLPLYDPENLHRAAARVMVVKKNKAVLSKLVKDLKQVRSVLGELPTLIIDDESDQASVNTKDPRKSASKEAIERTAINGLISQLLGLLPRAQYVGYTATPFANVFIDPGDVEDLFPSDFLISLPRPEGYMGVQDFHDLDSALPESERTPANSQQAAHVRSICDGDDDRLQEAVDAFVLTGAVKLYRADRDVDQRSYRHHTMLVHESVKKDDHAELQFRVSALWNNSGYSSARGHARLAKLWEDDIRKVSLARAADLPNPNTYEELREYVSRACQLIRKGGSPVTVVNGDSDKYFEQLDLDFDRTPNVWKILIGGAKLSRGFTIEGLTVSYYRRTTLAADTLMQMGRWFGFRPGYRDLVRLYISRAEQRTKTQTADLYEAFEAICRDEEAFRSQLDQYAELIEGQPQVTPGQVPPLIAQHMPWLPPTSRNKRFNAELVEIRSPGKPIEPAAYPSDGEVLEANAKRWDAVLRGFTRQKVEFRAPASPAGNSERTFSALTAMVGQEGLMRVLRSLEWGNPGNFLPNLRYLEQLDGTLARVDEWLVIAPQLVDGEKARAAINGSPVPFSLVRRTRQAGKSAFGRISSVEHLRLAQNLVDSAADPALALEGNPVLGRHTGVVLLYPVVEARADAEVHAAVQSDGSADLSRLVMAFTVVAPKFANDSSRRLVRFQVKDSRHKDAIVVNAEE</sequence>
<dbReference type="Proteomes" id="UP001592528">
    <property type="component" value="Unassembled WGS sequence"/>
</dbReference>
<evidence type="ECO:0000313" key="2">
    <source>
        <dbReference type="EMBL" id="MFC1400259.1"/>
    </source>
</evidence>
<gene>
    <name evidence="2" type="ORF">ACEZDJ_03040</name>
</gene>